<feature type="domain" description="PAS" evidence="7">
    <location>
        <begin position="908"/>
        <end position="955"/>
    </location>
</feature>
<dbReference type="FunFam" id="3.30.450.20:FF:000099">
    <property type="entry name" value="Sensory box sensor histidine kinase"/>
    <property type="match status" value="1"/>
</dbReference>
<feature type="domain" description="PAS" evidence="7">
    <location>
        <begin position="626"/>
        <end position="670"/>
    </location>
</feature>
<comment type="caution">
    <text evidence="9">The sequence shown here is derived from an EMBL/GenBank/DDBJ whole genome shotgun (WGS) entry which is preliminary data.</text>
</comment>
<dbReference type="EMBL" id="JABBFW010000023">
    <property type="protein sequence ID" value="NML17868.1"/>
    <property type="molecule type" value="Genomic_DNA"/>
</dbReference>
<dbReference type="Pfam" id="PF07568">
    <property type="entry name" value="HisKA_2"/>
    <property type="match status" value="1"/>
</dbReference>
<evidence type="ECO:0000259" key="6">
    <source>
        <dbReference type="PROSITE" id="PS50109"/>
    </source>
</evidence>
<feature type="domain" description="PAC" evidence="8">
    <location>
        <begin position="958"/>
        <end position="1010"/>
    </location>
</feature>
<dbReference type="PROSITE" id="PS50109">
    <property type="entry name" value="HIS_KIN"/>
    <property type="match status" value="1"/>
</dbReference>
<evidence type="ECO:0000259" key="8">
    <source>
        <dbReference type="PROSITE" id="PS50113"/>
    </source>
</evidence>
<feature type="domain" description="PAC" evidence="8">
    <location>
        <begin position="75"/>
        <end position="127"/>
    </location>
</feature>
<name>A0A848FEN0_9BURK</name>
<accession>A0A848FEN0</accession>
<dbReference type="PANTHER" id="PTHR43304:SF1">
    <property type="entry name" value="PAC DOMAIN-CONTAINING PROTEIN"/>
    <property type="match status" value="1"/>
</dbReference>
<dbReference type="Gene3D" id="3.30.450.40">
    <property type="match status" value="2"/>
</dbReference>
<dbReference type="AlphaFoldDB" id="A0A848FEN0"/>
<dbReference type="InterPro" id="IPR000700">
    <property type="entry name" value="PAS-assoc_C"/>
</dbReference>
<dbReference type="RefSeq" id="WP_169162766.1">
    <property type="nucleotide sequence ID" value="NZ_JABBFW010000023.1"/>
</dbReference>
<dbReference type="InterPro" id="IPR035965">
    <property type="entry name" value="PAS-like_dom_sf"/>
</dbReference>
<dbReference type="EC" id="2.7.13.3" evidence="2"/>
<dbReference type="Proteomes" id="UP000574067">
    <property type="component" value="Unassembled WGS sequence"/>
</dbReference>
<proteinExistence type="predicted"/>
<dbReference type="SMART" id="SM00091">
    <property type="entry name" value="PAS"/>
    <property type="match status" value="5"/>
</dbReference>
<dbReference type="Pfam" id="PF13581">
    <property type="entry name" value="HATPase_c_2"/>
    <property type="match status" value="1"/>
</dbReference>
<dbReference type="Pfam" id="PF08448">
    <property type="entry name" value="PAS_4"/>
    <property type="match status" value="3"/>
</dbReference>
<dbReference type="InterPro" id="IPR018247">
    <property type="entry name" value="EF_Hand_1_Ca_BS"/>
</dbReference>
<dbReference type="InterPro" id="IPR000014">
    <property type="entry name" value="PAS"/>
</dbReference>
<dbReference type="InterPro" id="IPR013655">
    <property type="entry name" value="PAS_fold_3"/>
</dbReference>
<dbReference type="InterPro" id="IPR003018">
    <property type="entry name" value="GAF"/>
</dbReference>
<keyword evidence="10" id="KW-1185">Reference proteome</keyword>
<dbReference type="CDD" id="cd00130">
    <property type="entry name" value="PAS"/>
    <property type="match status" value="4"/>
</dbReference>
<dbReference type="PROSITE" id="PS50112">
    <property type="entry name" value="PAS"/>
    <property type="match status" value="4"/>
</dbReference>
<protein>
    <recommendedName>
        <fullName evidence="2">histidine kinase</fullName>
        <ecNumber evidence="2">2.7.13.3</ecNumber>
    </recommendedName>
</protein>
<dbReference type="SMART" id="SM00086">
    <property type="entry name" value="PAC"/>
    <property type="match status" value="4"/>
</dbReference>
<sequence length="1219" mass="134015">MSCDRFRSLADILPNLVFEADARGANLWASAGWERYSGLTAQQMAERGWYQTVHPEDLAAAQAQWTQRIAAGVEFSSRRRIRRRDGQWRWHLVHVVPRHDAAGTLVGWVGSATDVDEMVRAEQALAEQEQRARFLLGLSEGLRDLANPQEQMDAATAALGAQLAVAQVGYGEIDGSPACITVHRDWNDGRIPSVVGTWRLPDFGPAYLDDIEAGRTVAIPDVARDPRTSAPEVVAAYAGIHTRSILDVPLVKHGRLVALLFIHHPEPRQWTPTDIALAEQVCERLWAAVERARAERARDASEAHLSAVLDALPVGVAITDAQGRTLRDNAALRALWGMPPNADRWAQYGDWVGWHADTGQRIQAHEGGLARSLLHGEVVRGELVQCQPFDGGPRRFLLNNTAPVLDAQGRFLGGVAVVIDVTAQRAAEMEREKLLAAETLARERIEQLQGLTATLSAARTPQQVAMATLQAGVRSIGASQGSVYRLIDGARAGDTAELLAAVGYDEAVVRAWRRIPADLATPAGDAMAQRRPVVIGSGAELVARYPGLSELVETSNYRGTATFPLLLSAALNAPGGREAAVLGFVSFDFDHDHAVSEAELGYLGTLAQLCAQALERARMYEAEHAARAQVESMLAAISDAFFALDRDWRFTYVNDRALAVTGSTREEVLGHVVWDAFPDIVGTVFEHLYRHAMTQGVPVAFEAFYPRLGVWMEVRVYPGPQGLGVYFQDVTARREAEERLRASEDLLRAIFEAAPVGLAFAEAPDGRIVKANRQLESILGHPVLEGHGVQDYGDYTAFHPDGRRVQAREHVLARALAGEERPEMELLYHRPDGRQAWVRAVATPLRHGSGTVTGALMVLDDIDQQRRASEALQERTQQLAQARLRLDMALTAGRMGVWDWIVPTGEAYWNRQMYELLGLPVREDGAGQGEVFNAMVHPEDRPAYDQKLARALSDGSIFEMEFRLLRLDGQLRWVLGRGQAMLDEDGQVLRMAGVSLDITAQKTAQLALARALQDKDLLLYEVHHRVKNNLQVINSLLSLQLRSVTDPQGRRAIEEAAARVGVMARLHQELYRSDRHGMLDLAHWLRRLALDTLRLLDGDRRIALDFEADAGLLLGADQVVPLSLAVSELLTNAVKYAFPPGRTGTVRLRVHRHAQELRVLVADDGVGLPADFDLEASSGLGMRIIHALVRQIDARLQVLERRAGAAFCLDMPLPAPAAG</sequence>
<dbReference type="SMART" id="SM00065">
    <property type="entry name" value="GAF"/>
    <property type="match status" value="2"/>
</dbReference>
<evidence type="ECO:0000256" key="1">
    <source>
        <dbReference type="ARBA" id="ARBA00000085"/>
    </source>
</evidence>
<feature type="domain" description="PAC" evidence="8">
    <location>
        <begin position="822"/>
        <end position="874"/>
    </location>
</feature>
<feature type="domain" description="PAS" evidence="7">
    <location>
        <begin position="743"/>
        <end position="819"/>
    </location>
</feature>
<feature type="domain" description="PAS" evidence="7">
    <location>
        <begin position="2"/>
        <end position="72"/>
    </location>
</feature>
<dbReference type="InterPro" id="IPR036890">
    <property type="entry name" value="HATPase_C_sf"/>
</dbReference>
<gene>
    <name evidence="9" type="ORF">HHL10_23125</name>
</gene>
<comment type="catalytic activity">
    <reaction evidence="1">
        <text>ATP + protein L-histidine = ADP + protein N-phospho-L-histidine.</text>
        <dbReference type="EC" id="2.7.13.3"/>
    </reaction>
</comment>
<dbReference type="Gene3D" id="3.30.450.20">
    <property type="entry name" value="PAS domain"/>
    <property type="match status" value="5"/>
</dbReference>
<dbReference type="GO" id="GO:0004673">
    <property type="term" value="F:protein histidine kinase activity"/>
    <property type="evidence" value="ECO:0007669"/>
    <property type="project" value="UniProtKB-EC"/>
</dbReference>
<feature type="domain" description="Histidine kinase" evidence="6">
    <location>
        <begin position="1021"/>
        <end position="1215"/>
    </location>
</feature>
<evidence type="ECO:0000256" key="3">
    <source>
        <dbReference type="ARBA" id="ARBA00022553"/>
    </source>
</evidence>
<dbReference type="Pfam" id="PF13185">
    <property type="entry name" value="GAF_2"/>
    <property type="match status" value="1"/>
</dbReference>
<dbReference type="InterPro" id="IPR005467">
    <property type="entry name" value="His_kinase_dom"/>
</dbReference>
<feature type="domain" description="PAC" evidence="8">
    <location>
        <begin position="377"/>
        <end position="433"/>
    </location>
</feature>
<dbReference type="PROSITE" id="PS00018">
    <property type="entry name" value="EF_HAND_1"/>
    <property type="match status" value="1"/>
</dbReference>
<dbReference type="PROSITE" id="PS50113">
    <property type="entry name" value="PAC"/>
    <property type="match status" value="4"/>
</dbReference>
<dbReference type="Gene3D" id="3.30.565.10">
    <property type="entry name" value="Histidine kinase-like ATPase, C-terminal domain"/>
    <property type="match status" value="1"/>
</dbReference>
<dbReference type="SUPFAM" id="SSF55785">
    <property type="entry name" value="PYP-like sensor domain (PAS domain)"/>
    <property type="match status" value="5"/>
</dbReference>
<dbReference type="Pfam" id="PF01590">
    <property type="entry name" value="GAF"/>
    <property type="match status" value="1"/>
</dbReference>
<dbReference type="InterPro" id="IPR029016">
    <property type="entry name" value="GAF-like_dom_sf"/>
</dbReference>
<dbReference type="SUPFAM" id="SSF55781">
    <property type="entry name" value="GAF domain-like"/>
    <property type="match status" value="2"/>
</dbReference>
<dbReference type="SUPFAM" id="SSF55874">
    <property type="entry name" value="ATPase domain of HSP90 chaperone/DNA topoisomerase II/histidine kinase"/>
    <property type="match status" value="1"/>
</dbReference>
<evidence type="ECO:0000259" key="7">
    <source>
        <dbReference type="PROSITE" id="PS50112"/>
    </source>
</evidence>
<dbReference type="InterPro" id="IPR013656">
    <property type="entry name" value="PAS_4"/>
</dbReference>
<dbReference type="InterPro" id="IPR052162">
    <property type="entry name" value="Sensor_kinase/Photoreceptor"/>
</dbReference>
<dbReference type="PANTHER" id="PTHR43304">
    <property type="entry name" value="PHYTOCHROME-LIKE PROTEIN CPH1"/>
    <property type="match status" value="1"/>
</dbReference>
<organism evidence="9 10">
    <name type="scientific">Azohydromonas caseinilytica</name>
    <dbReference type="NCBI Taxonomy" id="2728836"/>
    <lineage>
        <taxon>Bacteria</taxon>
        <taxon>Pseudomonadati</taxon>
        <taxon>Pseudomonadota</taxon>
        <taxon>Betaproteobacteria</taxon>
        <taxon>Burkholderiales</taxon>
        <taxon>Sphaerotilaceae</taxon>
        <taxon>Azohydromonas</taxon>
    </lineage>
</organism>
<evidence type="ECO:0000256" key="2">
    <source>
        <dbReference type="ARBA" id="ARBA00012438"/>
    </source>
</evidence>
<dbReference type="NCBIfam" id="TIGR00229">
    <property type="entry name" value="sensory_box"/>
    <property type="match status" value="4"/>
</dbReference>
<dbReference type="InterPro" id="IPR003594">
    <property type="entry name" value="HATPase_dom"/>
</dbReference>
<evidence type="ECO:0000313" key="9">
    <source>
        <dbReference type="EMBL" id="NML17868.1"/>
    </source>
</evidence>
<dbReference type="Pfam" id="PF08447">
    <property type="entry name" value="PAS_3"/>
    <property type="match status" value="2"/>
</dbReference>
<keyword evidence="4" id="KW-0808">Transferase</keyword>
<evidence type="ECO:0000256" key="4">
    <source>
        <dbReference type="ARBA" id="ARBA00022679"/>
    </source>
</evidence>
<dbReference type="InterPro" id="IPR001610">
    <property type="entry name" value="PAC"/>
</dbReference>
<evidence type="ECO:0000313" key="10">
    <source>
        <dbReference type="Proteomes" id="UP000574067"/>
    </source>
</evidence>
<dbReference type="Gene3D" id="2.10.70.100">
    <property type="match status" value="1"/>
</dbReference>
<keyword evidence="3" id="KW-0597">Phosphoprotein</keyword>
<dbReference type="InterPro" id="IPR011495">
    <property type="entry name" value="Sig_transdc_His_kin_sub2_dim/P"/>
</dbReference>
<keyword evidence="5" id="KW-0418">Kinase</keyword>
<reference evidence="9 10" key="1">
    <citation type="submission" date="2020-04" db="EMBL/GenBank/DDBJ databases">
        <title>Azohydromonas sp. isolated from soil.</title>
        <authorList>
            <person name="Dahal R.H."/>
        </authorList>
    </citation>
    <scope>NUCLEOTIDE SEQUENCE [LARGE SCALE GENOMIC DNA]</scope>
    <source>
        <strain evidence="9 10">G-1-1-14</strain>
    </source>
</reference>
<dbReference type="SMART" id="SM00387">
    <property type="entry name" value="HATPase_c"/>
    <property type="match status" value="1"/>
</dbReference>
<evidence type="ECO:0000256" key="5">
    <source>
        <dbReference type="ARBA" id="ARBA00022777"/>
    </source>
</evidence>